<dbReference type="AlphaFoldDB" id="A0A4P7GQB1"/>
<dbReference type="RefSeq" id="WP_135080023.1">
    <property type="nucleotide sequence ID" value="NZ_CP038267.1"/>
</dbReference>
<dbReference type="InterPro" id="IPR006311">
    <property type="entry name" value="TAT_signal"/>
</dbReference>
<keyword evidence="3" id="KW-1185">Reference proteome</keyword>
<dbReference type="PROSITE" id="PS51318">
    <property type="entry name" value="TAT"/>
    <property type="match status" value="1"/>
</dbReference>
<feature type="domain" description="PhoD-like phosphatase metallophosphatase" evidence="1">
    <location>
        <begin position="141"/>
        <end position="489"/>
    </location>
</feature>
<dbReference type="InterPro" id="IPR052900">
    <property type="entry name" value="Phospholipid_Metab_Enz"/>
</dbReference>
<evidence type="ECO:0000259" key="1">
    <source>
        <dbReference type="Pfam" id="PF09423"/>
    </source>
</evidence>
<name>A0A4P7GQB1_9ACTN</name>
<dbReference type="Gene3D" id="3.60.21.70">
    <property type="entry name" value="PhoD-like phosphatase"/>
    <property type="match status" value="1"/>
</dbReference>
<proteinExistence type="predicted"/>
<protein>
    <submittedName>
        <fullName evidence="2">Alkaline phosphatase</fullName>
    </submittedName>
</protein>
<gene>
    <name evidence="2" type="ORF">EXE57_18330</name>
</gene>
<dbReference type="CDD" id="cd07389">
    <property type="entry name" value="MPP_PhoD"/>
    <property type="match status" value="1"/>
</dbReference>
<dbReference type="InterPro" id="IPR018946">
    <property type="entry name" value="PhoD-like_MPP"/>
</dbReference>
<dbReference type="KEGG" id="noy:EXE57_18330"/>
<dbReference type="PANTHER" id="PTHR43606:SF1">
    <property type="entry name" value="PHOD-LIKE PHOSPHATASE METALLOPHOSPHATASE DOMAIN-CONTAINING PROTEIN"/>
    <property type="match status" value="1"/>
</dbReference>
<dbReference type="InterPro" id="IPR029052">
    <property type="entry name" value="Metallo-depent_PP-like"/>
</dbReference>
<organism evidence="2 3">
    <name type="scientific">Nocardioides euryhalodurans</name>
    <dbReference type="NCBI Taxonomy" id="2518370"/>
    <lineage>
        <taxon>Bacteria</taxon>
        <taxon>Bacillati</taxon>
        <taxon>Actinomycetota</taxon>
        <taxon>Actinomycetes</taxon>
        <taxon>Propionibacteriales</taxon>
        <taxon>Nocardioidaceae</taxon>
        <taxon>Nocardioides</taxon>
    </lineage>
</organism>
<accession>A0A4P7GQB1</accession>
<reference evidence="2 3" key="1">
    <citation type="submission" date="2019-03" db="EMBL/GenBank/DDBJ databases">
        <title>Three New Species of Nocardioides, Nocardioides euryhalodurans sp. nov., Nocardioides seonyuensis sp. nov. and Nocardioides eburneoflavus sp. nov., Iolated from Soil.</title>
        <authorList>
            <person name="Roh S.G."/>
            <person name="Lee C."/>
            <person name="Kim M.-K."/>
            <person name="Kim S.B."/>
        </authorList>
    </citation>
    <scope>NUCLEOTIDE SEQUENCE [LARGE SCALE GENOMIC DNA]</scope>
    <source>
        <strain evidence="2 3">MMS17-SY117</strain>
    </source>
</reference>
<dbReference type="InterPro" id="IPR038607">
    <property type="entry name" value="PhoD-like_sf"/>
</dbReference>
<dbReference type="OrthoDB" id="3497025at2"/>
<dbReference type="Pfam" id="PF09423">
    <property type="entry name" value="PhoD"/>
    <property type="match status" value="1"/>
</dbReference>
<dbReference type="SUPFAM" id="SSF56300">
    <property type="entry name" value="Metallo-dependent phosphatases"/>
    <property type="match status" value="1"/>
</dbReference>
<evidence type="ECO:0000313" key="3">
    <source>
        <dbReference type="Proteomes" id="UP000294894"/>
    </source>
</evidence>
<dbReference type="Proteomes" id="UP000294894">
    <property type="component" value="Chromosome"/>
</dbReference>
<dbReference type="EMBL" id="CP038267">
    <property type="protein sequence ID" value="QBR94021.1"/>
    <property type="molecule type" value="Genomic_DNA"/>
</dbReference>
<evidence type="ECO:0000313" key="2">
    <source>
        <dbReference type="EMBL" id="QBR94021.1"/>
    </source>
</evidence>
<dbReference type="PANTHER" id="PTHR43606">
    <property type="entry name" value="PHOSPHATASE, PUTATIVE (AFU_ORTHOLOGUE AFUA_6G08710)-RELATED"/>
    <property type="match status" value="1"/>
</dbReference>
<sequence>MTSRDPRLGRRPVLLGTAAAGLLATTPTRAALARPGQLRHRLHLPSGVQSGDVSTDRAVLWARSSGPGRLVARIDDGRVVRGPEVGEGSDFTGRIELRGLRPGREHAATLWFEGEDGSRGETATLTFRTGDRRPAPTSFVWTGDTAGQGWGINPDLGGMTAYATMAATSPDFFVHAGDTVYSDGPLEETVVEPDGQVWRNVLIPEVTKVAETLAEFRARHRYNLMDDNVRRMYAEVPVLAQWDDHETTNNWYPGEILADDRYIEKRVDVLAARARRAWQEWQPIQGAAVRGRGRDGFAAARIYRKVERGAHLDVFCLDMRTHKSPNTANTEPAPTPVLGGQQVGWLIRELRGSRATWKVISADLPLGLVVPDGTAQEGVGNGDPGTPLGRELEIARVLSAIRRYGIRNVVWITADVHYCAAHHYSPDRAAFTDFDPFWELVAGPINAGTFGPNALDATFGPEVEFSKVGDHPNQSPRGGNQFFGHVAIDEAGLLTASLRDTSGTVLWSRDLEPDPA</sequence>